<dbReference type="InterPro" id="IPR014755">
    <property type="entry name" value="Cu-Rt/internalin_Ig-like"/>
</dbReference>
<protein>
    <recommendedName>
        <fullName evidence="3">SbsA Ig-like domain-containing protein</fullName>
    </recommendedName>
</protein>
<dbReference type="EMBL" id="BAAAQQ010000002">
    <property type="protein sequence ID" value="GAA2116861.1"/>
    <property type="molecule type" value="Genomic_DNA"/>
</dbReference>
<gene>
    <name evidence="4" type="ORF">GCM10009843_07420</name>
</gene>
<dbReference type="Pfam" id="PF13205">
    <property type="entry name" value="Big_5"/>
    <property type="match status" value="1"/>
</dbReference>
<evidence type="ECO:0000256" key="2">
    <source>
        <dbReference type="SAM" id="SignalP"/>
    </source>
</evidence>
<feature type="chain" id="PRO_5046929368" description="SbsA Ig-like domain-containing protein" evidence="2">
    <location>
        <begin position="19"/>
        <end position="944"/>
    </location>
</feature>
<sequence length="944" mass="100643">MAATTLSLLAPLAPAAQAAALAAPGGLSVANKNSSTPILSWVKVKGASGYQVQVDNDASFASPEFSVSTVNFRVVPTTALRPGANFWRVRATAGSTTSSWSGGNLSVSPVGVPVPSAPGNGAVLQQPDSPPLLRWEGAQGATSYTVQLDGDADFIGAKSYTTKTTSLVAPDPLAVGDYYWRVIASKAAGIASVPSATSSFSIAALPAPGQTYPPNSVDFTLQDVVLDWNPVNGARYYQVEVALDAAFTNVIESRSNILGTRYSRPQSLPNNQYWWRVRGFDALGQATPWTTSVNGFRRNWPDRPVANFPIGSAGSPATMPSDEPYLDWTPVAHASSYEIQMADDENFSTDVRTCTTALTTYTIFPGPHDPDDPHPCHLDNGVNWWRVRPLDNAQSGSTAILGLYSAGQAFTYAAPTVDAAPPDTPFSPVDGTQIAIGGRRLDVPGGCTLDDCGILSTTPVFDWDAQQYAKYYRVLVSEDADFTNIAANTVTTRSRLAFTGALRESSAGGSYYWYVVPCRTGSADLPTGCGPDPRSVDGLPGVKQFRKVSPAVAGLSSSDPAGTEITFHWEDYFTTNQATIWQGESGNQSARQYRLQVATDSTFSNVIDTAVVDQTTYTAYTSLYPEGTLHWRVQALDNGLFGLPWSTGVTSIVKSSPAVVPTSPGNGAAAPGTVPFTWAAQPYAQSYTLEVYRNNDAAFSTVNRVFSATVKTAAYAWNQAVPASDTPYTWRVRRTDADGNIGPWSQTMRFTSLGSVPQLLAPGNSWQPSAGPLFEWTEVAGAASYVLEVRSNTSTSVLSVATTATAHAPVKALGTADYMWRVIAKDTAGQVLGTSANGVFKVDATAPTIVKVKPPRDKLKPKSLVYVKFSEAVKGVTKKSLYITPEGKKKPMKAKVTINKKKTKAIVDVKKRFKPGTYVLHATTKIKDLRGNPLAGGQAVTIGQ</sequence>
<evidence type="ECO:0000313" key="4">
    <source>
        <dbReference type="EMBL" id="GAA2116861.1"/>
    </source>
</evidence>
<name>A0ABP5JEI0_9ACTN</name>
<comment type="caution">
    <text evidence="4">The sequence shown here is derived from an EMBL/GenBank/DDBJ whole genome shotgun (WGS) entry which is preliminary data.</text>
</comment>
<reference evidence="5" key="1">
    <citation type="journal article" date="2019" name="Int. J. Syst. Evol. Microbiol.">
        <title>The Global Catalogue of Microorganisms (GCM) 10K type strain sequencing project: providing services to taxonomists for standard genome sequencing and annotation.</title>
        <authorList>
            <consortium name="The Broad Institute Genomics Platform"/>
            <consortium name="The Broad Institute Genome Sequencing Center for Infectious Disease"/>
            <person name="Wu L."/>
            <person name="Ma J."/>
        </authorList>
    </citation>
    <scope>NUCLEOTIDE SEQUENCE [LARGE SCALE GENOMIC DNA]</scope>
    <source>
        <strain evidence="5">JCM 16021</strain>
    </source>
</reference>
<dbReference type="Gene3D" id="2.60.40.1220">
    <property type="match status" value="1"/>
</dbReference>
<dbReference type="SUPFAM" id="SSF49265">
    <property type="entry name" value="Fibronectin type III"/>
    <property type="match status" value="1"/>
</dbReference>
<dbReference type="InterPro" id="IPR032812">
    <property type="entry name" value="SbsA_Ig"/>
</dbReference>
<dbReference type="InterPro" id="IPR013783">
    <property type="entry name" value="Ig-like_fold"/>
</dbReference>
<accession>A0ABP5JEI0</accession>
<keyword evidence="5" id="KW-1185">Reference proteome</keyword>
<dbReference type="Gene3D" id="2.60.40.10">
    <property type="entry name" value="Immunoglobulins"/>
    <property type="match status" value="8"/>
</dbReference>
<dbReference type="Proteomes" id="UP001500575">
    <property type="component" value="Unassembled WGS sequence"/>
</dbReference>
<feature type="signal peptide" evidence="2">
    <location>
        <begin position="1"/>
        <end position="18"/>
    </location>
</feature>
<evidence type="ECO:0000259" key="3">
    <source>
        <dbReference type="Pfam" id="PF13205"/>
    </source>
</evidence>
<keyword evidence="1 2" id="KW-0732">Signal</keyword>
<organism evidence="4 5">
    <name type="scientific">Nocardioides bigeumensis</name>
    <dbReference type="NCBI Taxonomy" id="433657"/>
    <lineage>
        <taxon>Bacteria</taxon>
        <taxon>Bacillati</taxon>
        <taxon>Actinomycetota</taxon>
        <taxon>Actinomycetes</taxon>
        <taxon>Propionibacteriales</taxon>
        <taxon>Nocardioidaceae</taxon>
        <taxon>Nocardioides</taxon>
    </lineage>
</organism>
<dbReference type="InterPro" id="IPR036116">
    <property type="entry name" value="FN3_sf"/>
</dbReference>
<evidence type="ECO:0000256" key="1">
    <source>
        <dbReference type="ARBA" id="ARBA00022729"/>
    </source>
</evidence>
<proteinExistence type="predicted"/>
<evidence type="ECO:0000313" key="5">
    <source>
        <dbReference type="Proteomes" id="UP001500575"/>
    </source>
</evidence>
<feature type="domain" description="SbsA Ig-like" evidence="3">
    <location>
        <begin position="843"/>
        <end position="938"/>
    </location>
</feature>